<gene>
    <name evidence="1" type="ORF">ACFFU4_07150</name>
</gene>
<protein>
    <submittedName>
        <fullName evidence="1">Uncharacterized protein</fullName>
    </submittedName>
</protein>
<dbReference type="Proteomes" id="UP001589670">
    <property type="component" value="Unassembled WGS sequence"/>
</dbReference>
<comment type="caution">
    <text evidence="1">The sequence shown here is derived from an EMBL/GenBank/DDBJ whole genome shotgun (WGS) entry which is preliminary data.</text>
</comment>
<evidence type="ECO:0000313" key="2">
    <source>
        <dbReference type="Proteomes" id="UP001589670"/>
    </source>
</evidence>
<keyword evidence="2" id="KW-1185">Reference proteome</keyword>
<reference evidence="1 2" key="1">
    <citation type="submission" date="2024-09" db="EMBL/GenBank/DDBJ databases">
        <authorList>
            <person name="Sun Q."/>
            <person name="Mori K."/>
        </authorList>
    </citation>
    <scope>NUCLEOTIDE SEQUENCE [LARGE SCALE GENOMIC DNA]</scope>
    <source>
        <strain evidence="1 2">CECT 9424</strain>
    </source>
</reference>
<organism evidence="1 2">
    <name type="scientific">Roseovarius ramblicola</name>
    <dbReference type="NCBI Taxonomy" id="2022336"/>
    <lineage>
        <taxon>Bacteria</taxon>
        <taxon>Pseudomonadati</taxon>
        <taxon>Pseudomonadota</taxon>
        <taxon>Alphaproteobacteria</taxon>
        <taxon>Rhodobacterales</taxon>
        <taxon>Roseobacteraceae</taxon>
        <taxon>Roseovarius</taxon>
    </lineage>
</organism>
<sequence length="180" mass="19351">MMGPDTEISLGALHQAIIDAVAAQFPDLATVGDYREDRAALPLPAVLIEMADLEGAPDEDPGTGQLAMVARFDARVIIGFRTAAAEREIRKLAGALGAFAHLNRWGLPVAPAEVLSAGPDDFAPELDQYVVWRVEWAQVIHLGTSVWVNDGTIPARVLYSVAPEIGPAHEDDYRDVTEAL</sequence>
<name>A0ABV5HYN9_9RHOB</name>
<accession>A0ABV5HYN9</accession>
<evidence type="ECO:0000313" key="1">
    <source>
        <dbReference type="EMBL" id="MFB9149526.1"/>
    </source>
</evidence>
<proteinExistence type="predicted"/>
<dbReference type="EMBL" id="JBHMEC010000011">
    <property type="protein sequence ID" value="MFB9149526.1"/>
    <property type="molecule type" value="Genomic_DNA"/>
</dbReference>
<dbReference type="RefSeq" id="WP_377068530.1">
    <property type="nucleotide sequence ID" value="NZ_JBHMEC010000011.1"/>
</dbReference>